<reference evidence="3" key="1">
    <citation type="submission" date="2017-05" db="EMBL/GenBank/DDBJ databases">
        <authorList>
            <person name="Imhoff J.F."/>
            <person name="Rahn T."/>
            <person name="Kuenzel S."/>
            <person name="Neulinger S.C."/>
        </authorList>
    </citation>
    <scope>NUCLEOTIDE SEQUENCE</scope>
    <source>
        <strain evidence="3">DSM 4395</strain>
    </source>
</reference>
<feature type="domain" description="SCP2" evidence="2">
    <location>
        <begin position="27"/>
        <end position="124"/>
    </location>
</feature>
<evidence type="ECO:0000259" key="2">
    <source>
        <dbReference type="Pfam" id="PF02036"/>
    </source>
</evidence>
<organism evidence="3 4">
    <name type="scientific">Halochromatium salexigens</name>
    <name type="common">Chromatium salexigens</name>
    <dbReference type="NCBI Taxonomy" id="49447"/>
    <lineage>
        <taxon>Bacteria</taxon>
        <taxon>Pseudomonadati</taxon>
        <taxon>Pseudomonadota</taxon>
        <taxon>Gammaproteobacteria</taxon>
        <taxon>Chromatiales</taxon>
        <taxon>Chromatiaceae</taxon>
        <taxon>Halochromatium</taxon>
    </lineage>
</organism>
<name>A0AAJ0UI49_HALSE</name>
<sequence length="223" mass="24035">MSTDTQTNHAAGLTLPAAVLAPTEALINRLLALDPEGATGLAKVQGQVLRIELSGFGLHLHVVPEGNALRLFGDYAAEPDCLVRATPAALLSIALAEHREDEIFSGAVQIEGDNGLAQTIGDVIKGLDIDWEAQLATLVGDSLAHRIGQQARAGGRWAEHSGQRLESNLREYLIEEGRLLPSETEMQGFLGGVDQLRDDVERLETRVERLRRRLDQAPGPDSA</sequence>
<evidence type="ECO:0000313" key="4">
    <source>
        <dbReference type="Proteomes" id="UP001296967"/>
    </source>
</evidence>
<comment type="pathway">
    <text evidence="1">Cofactor biosynthesis; ubiquinone biosynthesis.</text>
</comment>
<comment type="caution">
    <text evidence="3">The sequence shown here is derived from an EMBL/GenBank/DDBJ whole genome shotgun (WGS) entry which is preliminary data.</text>
</comment>
<proteinExistence type="inferred from homology"/>
<dbReference type="InterPro" id="IPR038989">
    <property type="entry name" value="UbiJ"/>
</dbReference>
<dbReference type="InterPro" id="IPR003033">
    <property type="entry name" value="SCP2_sterol-bd_dom"/>
</dbReference>
<dbReference type="HAMAP" id="MF_02215">
    <property type="entry name" value="UbiJ"/>
    <property type="match status" value="1"/>
</dbReference>
<dbReference type="RefSeq" id="WP_201246598.1">
    <property type="nucleotide sequence ID" value="NZ_NHSF01000069.1"/>
</dbReference>
<protein>
    <recommendedName>
        <fullName evidence="1">Ubiquinone biosynthesis accessory factor UbiJ</fullName>
    </recommendedName>
</protein>
<evidence type="ECO:0000256" key="1">
    <source>
        <dbReference type="HAMAP-Rule" id="MF_02215"/>
    </source>
</evidence>
<dbReference type="GO" id="GO:0006744">
    <property type="term" value="P:ubiquinone biosynthetic process"/>
    <property type="evidence" value="ECO:0007669"/>
    <property type="project" value="UniProtKB-UniRule"/>
</dbReference>
<keyword evidence="1" id="KW-0831">Ubiquinone biosynthesis</keyword>
<reference evidence="3" key="2">
    <citation type="journal article" date="2020" name="Microorganisms">
        <title>Osmotic Adaptation and Compatible Solute Biosynthesis of Phototrophic Bacteria as Revealed from Genome Analyses.</title>
        <authorList>
            <person name="Imhoff J.F."/>
            <person name="Rahn T."/>
            <person name="Kunzel S."/>
            <person name="Keller A."/>
            <person name="Neulinger S.C."/>
        </authorList>
    </citation>
    <scope>NUCLEOTIDE SEQUENCE</scope>
    <source>
        <strain evidence="3">DSM 4395</strain>
    </source>
</reference>
<dbReference type="SUPFAM" id="SSF55718">
    <property type="entry name" value="SCP-like"/>
    <property type="match status" value="1"/>
</dbReference>
<evidence type="ECO:0000313" key="3">
    <source>
        <dbReference type="EMBL" id="MBK5931761.1"/>
    </source>
</evidence>
<dbReference type="Proteomes" id="UP001296967">
    <property type="component" value="Unassembled WGS sequence"/>
</dbReference>
<keyword evidence="1" id="KW-0963">Cytoplasm</keyword>
<gene>
    <name evidence="1" type="primary">ubiJ</name>
    <name evidence="3" type="ORF">CCR82_14820</name>
</gene>
<dbReference type="InterPro" id="IPR036527">
    <property type="entry name" value="SCP2_sterol-bd_dom_sf"/>
</dbReference>
<accession>A0AAJ0UI49</accession>
<dbReference type="Pfam" id="PF02036">
    <property type="entry name" value="SCP2"/>
    <property type="match status" value="1"/>
</dbReference>
<dbReference type="PANTHER" id="PTHR38693:SF1">
    <property type="entry name" value="UBIQUINONE BIOSYNTHESIS ACCESSORY FACTOR UBIJ"/>
    <property type="match status" value="1"/>
</dbReference>
<dbReference type="GO" id="GO:0005737">
    <property type="term" value="C:cytoplasm"/>
    <property type="evidence" value="ECO:0007669"/>
    <property type="project" value="UniProtKB-SubCell"/>
</dbReference>
<comment type="similarity">
    <text evidence="1">Belongs to the UbiJ family.</text>
</comment>
<keyword evidence="4" id="KW-1185">Reference proteome</keyword>
<comment type="subcellular location">
    <subcellularLocation>
        <location evidence="1">Cytoplasm</location>
    </subcellularLocation>
</comment>
<dbReference type="EMBL" id="NHSF01000069">
    <property type="protein sequence ID" value="MBK5931761.1"/>
    <property type="molecule type" value="Genomic_DNA"/>
</dbReference>
<dbReference type="AlphaFoldDB" id="A0AAJ0UI49"/>
<comment type="function">
    <text evidence="1">Required for ubiquinone (coenzyme Q) biosynthesis. Binds hydrophobic ubiquinone biosynthetic intermediates via its SCP2 domain and is essential for the stability of the Ubi complex. May constitute a docking platform where Ubi enzymes assemble and access their SCP2-bound polyprenyl substrates.</text>
</comment>
<dbReference type="PANTHER" id="PTHR38693">
    <property type="entry name" value="UBIQUINONE BIOSYNTHESIS PROTEIN UBIJ"/>
    <property type="match status" value="1"/>
</dbReference>